<name>A0ABX2EK63_9BURK</name>
<dbReference type="Proteomes" id="UP000737171">
    <property type="component" value="Unassembled WGS sequence"/>
</dbReference>
<dbReference type="SUPFAM" id="SSF50993">
    <property type="entry name" value="Peptidase/esterase 'gauge' domain"/>
    <property type="match status" value="1"/>
</dbReference>
<keyword evidence="2" id="KW-0720">Serine protease</keyword>
<reference evidence="4 5" key="1">
    <citation type="submission" date="2020-05" db="EMBL/GenBank/DDBJ databases">
        <title>Aquincola sp. isolate from soil.</title>
        <authorList>
            <person name="Han J."/>
            <person name="Kim D.-U."/>
        </authorList>
    </citation>
    <scope>NUCLEOTIDE SEQUENCE [LARGE SCALE GENOMIC DNA]</scope>
    <source>
        <strain evidence="4 5">S2</strain>
    </source>
</reference>
<evidence type="ECO:0000256" key="2">
    <source>
        <dbReference type="ARBA" id="ARBA00022825"/>
    </source>
</evidence>
<gene>
    <name evidence="4" type="ORF">HLB44_18865</name>
</gene>
<organism evidence="4 5">
    <name type="scientific">Pseudaquabacterium terrae</name>
    <dbReference type="NCBI Taxonomy" id="2732868"/>
    <lineage>
        <taxon>Bacteria</taxon>
        <taxon>Pseudomonadati</taxon>
        <taxon>Pseudomonadota</taxon>
        <taxon>Betaproteobacteria</taxon>
        <taxon>Burkholderiales</taxon>
        <taxon>Sphaerotilaceae</taxon>
        <taxon>Pseudaquabacterium</taxon>
    </lineage>
</organism>
<comment type="caution">
    <text evidence="4">The sequence shown here is derived from an EMBL/GenBank/DDBJ whole genome shotgun (WGS) entry which is preliminary data.</text>
</comment>
<dbReference type="Pfam" id="PF00326">
    <property type="entry name" value="Peptidase_S9"/>
    <property type="match status" value="1"/>
</dbReference>
<dbReference type="InterPro" id="IPR001375">
    <property type="entry name" value="Peptidase_S9_cat"/>
</dbReference>
<dbReference type="InterPro" id="IPR029058">
    <property type="entry name" value="AB_hydrolase_fold"/>
</dbReference>
<dbReference type="InterPro" id="IPR011042">
    <property type="entry name" value="6-blade_b-propeller_TolB-like"/>
</dbReference>
<dbReference type="InterPro" id="IPR002470">
    <property type="entry name" value="Peptidase_S9A"/>
</dbReference>
<keyword evidence="5" id="KW-1185">Reference proteome</keyword>
<sequence length="595" mass="65743">MLDLRPPGAGVLSPDGKRLYFSWRVTGVDQVWRLDGADRFPLQLTGGEDRTTIAAVSPDGRWLALERDRQGEENPGFYLQAADGGPLREVQHRPGVQTEFQHFSADSRFAYYVSNDVSRDSYAVYRYDIGAARAERLFDGQGFWRVADVQPGRLLLVKATGSRGREWSLFDEATRSATPLLGQGEYSDYVMRFGARPGHYVVVTSKSSGFLRVYEWAAGQSLTPVAVPGGERWDVEGLLLDRARKRLYLTINEAGYTRVQVLDATTLQPLPLPWPAGLDHQIVAAASADGEQVVLALAPPDRPRETAVWNWRDRTLTRWTVPSTPEADTRQFAPATLESYPARDGTPIPMFVRRPARCLAAAEPPCPVIVHFHGGPESQSKPGFSPIWQFFVEAGFVIVEPNVRGSSGYGKAWLDADNGAKRLQVITDIEDAALHLRSAWTRNGVAPRIGVYGGSYGGYAALMAMTRFAGAYDAGVSNVGIANLLSFIENTAPYRRQLRVTEYGDPATDREAMIQLSPTRWVHQLKAPLMIVQGANDPRVPVGEALQMHEVARARGVPLELLLFADEGHGASTRANQALQWGHVLRFFQQHLPGR</sequence>
<keyword evidence="2" id="KW-0645">Protease</keyword>
<dbReference type="PRINTS" id="PR00862">
    <property type="entry name" value="PROLIGOPTASE"/>
</dbReference>
<dbReference type="PANTHER" id="PTHR42776:SF27">
    <property type="entry name" value="DIPEPTIDYL PEPTIDASE FAMILY MEMBER 6"/>
    <property type="match status" value="1"/>
</dbReference>
<dbReference type="SUPFAM" id="SSF53474">
    <property type="entry name" value="alpha/beta-Hydrolases"/>
    <property type="match status" value="1"/>
</dbReference>
<dbReference type="InterPro" id="IPR011659">
    <property type="entry name" value="WD40"/>
</dbReference>
<evidence type="ECO:0000259" key="3">
    <source>
        <dbReference type="Pfam" id="PF00326"/>
    </source>
</evidence>
<dbReference type="Gene3D" id="2.120.10.30">
    <property type="entry name" value="TolB, C-terminal domain"/>
    <property type="match status" value="1"/>
</dbReference>
<dbReference type="EMBL" id="JABRWJ010000005">
    <property type="protein sequence ID" value="NRF69060.1"/>
    <property type="molecule type" value="Genomic_DNA"/>
</dbReference>
<feature type="domain" description="Peptidase S9 prolyl oligopeptidase catalytic" evidence="3">
    <location>
        <begin position="384"/>
        <end position="592"/>
    </location>
</feature>
<accession>A0ABX2EK63</accession>
<evidence type="ECO:0000313" key="4">
    <source>
        <dbReference type="EMBL" id="NRF69060.1"/>
    </source>
</evidence>
<dbReference type="PANTHER" id="PTHR42776">
    <property type="entry name" value="SERINE PEPTIDASE S9 FAMILY MEMBER"/>
    <property type="match status" value="1"/>
</dbReference>
<protein>
    <submittedName>
        <fullName evidence="4">S9 family peptidase</fullName>
    </submittedName>
</protein>
<dbReference type="Pfam" id="PF07676">
    <property type="entry name" value="PD40"/>
    <property type="match status" value="1"/>
</dbReference>
<evidence type="ECO:0000313" key="5">
    <source>
        <dbReference type="Proteomes" id="UP000737171"/>
    </source>
</evidence>
<dbReference type="Gene3D" id="3.40.50.1820">
    <property type="entry name" value="alpha/beta hydrolase"/>
    <property type="match status" value="1"/>
</dbReference>
<evidence type="ECO:0000256" key="1">
    <source>
        <dbReference type="ARBA" id="ARBA00022801"/>
    </source>
</evidence>
<proteinExistence type="predicted"/>
<keyword evidence="1" id="KW-0378">Hydrolase</keyword>